<name>A0A2I7N5J4_9NEIS</name>
<dbReference type="PANTHER" id="PTHR42911">
    <property type="entry name" value="MODULATOR OF FTSH PROTEASE HFLC"/>
    <property type="match status" value="1"/>
</dbReference>
<evidence type="ECO:0000256" key="1">
    <source>
        <dbReference type="ARBA" id="ARBA00004167"/>
    </source>
</evidence>
<evidence type="ECO:0000259" key="3">
    <source>
        <dbReference type="Pfam" id="PF01145"/>
    </source>
</evidence>
<organism evidence="4 5">
    <name type="scientific">Aquella oligotrophica</name>
    <dbReference type="NCBI Taxonomy" id="2067065"/>
    <lineage>
        <taxon>Bacteria</taxon>
        <taxon>Pseudomonadati</taxon>
        <taxon>Pseudomonadota</taxon>
        <taxon>Betaproteobacteria</taxon>
        <taxon>Neisseriales</taxon>
        <taxon>Neisseriaceae</taxon>
        <taxon>Aquella</taxon>
    </lineage>
</organism>
<dbReference type="InterPro" id="IPR036013">
    <property type="entry name" value="Band_7/SPFH_dom_sf"/>
</dbReference>
<dbReference type="GO" id="GO:0016020">
    <property type="term" value="C:membrane"/>
    <property type="evidence" value="ECO:0007669"/>
    <property type="project" value="UniProtKB-SubCell"/>
</dbReference>
<dbReference type="SUPFAM" id="SSF117892">
    <property type="entry name" value="Band 7/SPFH domain"/>
    <property type="match status" value="1"/>
</dbReference>
<sequence>MNHGKIDKQKPQTALDKWNNALARMLGKREKKSSDGNNQTPTSDGKFGFIVIAMVVFLWLLTGIYYVPQNTYGIIMHNGKVSSVKSGIAIGIDYPYPFSDIAVIDNISNSLSIGKVDNEKFVVVSANDKPLQMVVEVVYRVTNPRQYFIAHYQENTDFKQIMKWQVQSLIQSYVINKQSSELLSGSSIVIANDIRRQSEFQLANFGIKVEKMTIVKLSNLDTQLQQDKESSISSSSTINSSVGEILNQAKQYQNYINNDLESQVKEFHKLLPEYRSNPDVVAQLMYYKMLSSIPVSESAVPDFSLLRSSLDEFKSRISNGSISTLQSNSFEESDIRKLNRTVDREREFKGR</sequence>
<gene>
    <name evidence="4" type="ORF">CUN60_05315</name>
</gene>
<evidence type="ECO:0000256" key="2">
    <source>
        <dbReference type="SAM" id="Phobius"/>
    </source>
</evidence>
<dbReference type="AlphaFoldDB" id="A0A2I7N5J4"/>
<dbReference type="RefSeq" id="WP_102951036.1">
    <property type="nucleotide sequence ID" value="NZ_CP024847.1"/>
</dbReference>
<proteinExistence type="predicted"/>
<comment type="subcellular location">
    <subcellularLocation>
        <location evidence="1">Membrane</location>
        <topology evidence="1">Single-pass membrane protein</topology>
    </subcellularLocation>
</comment>
<keyword evidence="2" id="KW-0472">Membrane</keyword>
<dbReference type="PANTHER" id="PTHR42911:SF2">
    <property type="entry name" value="PROHIBITIN FAMILY PROTEIN"/>
    <property type="match status" value="1"/>
</dbReference>
<accession>A0A2I7N5J4</accession>
<dbReference type="KEGG" id="nba:CUN60_05315"/>
<evidence type="ECO:0000313" key="5">
    <source>
        <dbReference type="Proteomes" id="UP000236655"/>
    </source>
</evidence>
<dbReference type="Pfam" id="PF01145">
    <property type="entry name" value="Band_7"/>
    <property type="match status" value="1"/>
</dbReference>
<evidence type="ECO:0000313" key="4">
    <source>
        <dbReference type="EMBL" id="AUR51737.1"/>
    </source>
</evidence>
<dbReference type="InterPro" id="IPR001107">
    <property type="entry name" value="Band_7"/>
</dbReference>
<keyword evidence="5" id="KW-1185">Reference proteome</keyword>
<dbReference type="EMBL" id="CP024847">
    <property type="protein sequence ID" value="AUR51737.1"/>
    <property type="molecule type" value="Genomic_DNA"/>
</dbReference>
<dbReference type="OrthoDB" id="9812991at2"/>
<dbReference type="Proteomes" id="UP000236655">
    <property type="component" value="Chromosome"/>
</dbReference>
<feature type="transmembrane region" description="Helical" evidence="2">
    <location>
        <begin position="47"/>
        <end position="67"/>
    </location>
</feature>
<feature type="domain" description="Band 7" evidence="3">
    <location>
        <begin position="67"/>
        <end position="216"/>
    </location>
</feature>
<dbReference type="Gene3D" id="3.30.479.30">
    <property type="entry name" value="Band 7 domain"/>
    <property type="match status" value="1"/>
</dbReference>
<protein>
    <recommendedName>
        <fullName evidence="3">Band 7 domain-containing protein</fullName>
    </recommendedName>
</protein>
<keyword evidence="2" id="KW-0812">Transmembrane</keyword>
<keyword evidence="2" id="KW-1133">Transmembrane helix</keyword>
<reference evidence="5" key="1">
    <citation type="submission" date="2017-11" db="EMBL/GenBank/DDBJ databases">
        <authorList>
            <person name="Chan K.G."/>
            <person name="Lee L.S."/>
        </authorList>
    </citation>
    <scope>NUCLEOTIDE SEQUENCE [LARGE SCALE GENOMIC DNA]</scope>
    <source>
        <strain evidence="5">DSM 100970</strain>
    </source>
</reference>